<evidence type="ECO:0000256" key="7">
    <source>
        <dbReference type="ARBA" id="ARBA00023065"/>
    </source>
</evidence>
<gene>
    <name evidence="16" type="ORF">B7P43_G03196</name>
</gene>
<dbReference type="InterPro" id="IPR052192">
    <property type="entry name" value="Insect_Ionotropic_Sensory_Rcpt"/>
</dbReference>
<dbReference type="FunCoup" id="A0A2J7QQQ5">
    <property type="interactions" value="61"/>
</dbReference>
<organism evidence="16 17">
    <name type="scientific">Cryptotermes secundus</name>
    <dbReference type="NCBI Taxonomy" id="105785"/>
    <lineage>
        <taxon>Eukaryota</taxon>
        <taxon>Metazoa</taxon>
        <taxon>Ecdysozoa</taxon>
        <taxon>Arthropoda</taxon>
        <taxon>Hexapoda</taxon>
        <taxon>Insecta</taxon>
        <taxon>Pterygota</taxon>
        <taxon>Neoptera</taxon>
        <taxon>Polyneoptera</taxon>
        <taxon>Dictyoptera</taxon>
        <taxon>Blattodea</taxon>
        <taxon>Blattoidea</taxon>
        <taxon>Termitoidae</taxon>
        <taxon>Kalotermitidae</taxon>
        <taxon>Cryptotermitinae</taxon>
        <taxon>Cryptotermes</taxon>
    </lineage>
</organism>
<evidence type="ECO:0000256" key="3">
    <source>
        <dbReference type="ARBA" id="ARBA00022448"/>
    </source>
</evidence>
<evidence type="ECO:0000256" key="1">
    <source>
        <dbReference type="ARBA" id="ARBA00004651"/>
    </source>
</evidence>
<dbReference type="Proteomes" id="UP000235965">
    <property type="component" value="Unassembled WGS sequence"/>
</dbReference>
<dbReference type="AlphaFoldDB" id="A0A2J7QQQ5"/>
<evidence type="ECO:0000313" key="17">
    <source>
        <dbReference type="Proteomes" id="UP000235965"/>
    </source>
</evidence>
<dbReference type="SUPFAM" id="SSF53850">
    <property type="entry name" value="Periplasmic binding protein-like II"/>
    <property type="match status" value="1"/>
</dbReference>
<dbReference type="Pfam" id="PF00060">
    <property type="entry name" value="Lig_chan"/>
    <property type="match status" value="1"/>
</dbReference>
<dbReference type="InParanoid" id="A0A2J7QQQ5"/>
<keyword evidence="11" id="KW-1071">Ligand-gated ion channel</keyword>
<comment type="subcellular location">
    <subcellularLocation>
        <location evidence="1">Cell membrane</location>
        <topology evidence="1">Multi-pass membrane protein</topology>
    </subcellularLocation>
</comment>
<evidence type="ECO:0000259" key="14">
    <source>
        <dbReference type="Pfam" id="PF00060"/>
    </source>
</evidence>
<dbReference type="InterPro" id="IPR019594">
    <property type="entry name" value="Glu/Gly-bd"/>
</dbReference>
<dbReference type="GO" id="GO:0005886">
    <property type="term" value="C:plasma membrane"/>
    <property type="evidence" value="ECO:0007669"/>
    <property type="project" value="UniProtKB-SubCell"/>
</dbReference>
<keyword evidence="8 13" id="KW-0472">Membrane</keyword>
<feature type="transmembrane region" description="Helical" evidence="13">
    <location>
        <begin position="429"/>
        <end position="448"/>
    </location>
</feature>
<dbReference type="OrthoDB" id="8192635at2759"/>
<evidence type="ECO:0000256" key="2">
    <source>
        <dbReference type="ARBA" id="ARBA00008685"/>
    </source>
</evidence>
<keyword evidence="9" id="KW-0675">Receptor</keyword>
<dbReference type="Pfam" id="PF10613">
    <property type="entry name" value="Lig_chan-Glu_bd"/>
    <property type="match status" value="1"/>
</dbReference>
<keyword evidence="10" id="KW-0325">Glycoprotein</keyword>
<keyword evidence="6 13" id="KW-1133">Transmembrane helix</keyword>
<evidence type="ECO:0000256" key="6">
    <source>
        <dbReference type="ARBA" id="ARBA00022989"/>
    </source>
</evidence>
<evidence type="ECO:0000313" key="16">
    <source>
        <dbReference type="EMBL" id="PNF30918.1"/>
    </source>
</evidence>
<dbReference type="GO" id="GO:0015276">
    <property type="term" value="F:ligand-gated monoatomic ion channel activity"/>
    <property type="evidence" value="ECO:0007669"/>
    <property type="project" value="InterPro"/>
</dbReference>
<feature type="transmembrane region" description="Helical" evidence="13">
    <location>
        <begin position="676"/>
        <end position="694"/>
    </location>
</feature>
<reference evidence="16 17" key="1">
    <citation type="submission" date="2017-12" db="EMBL/GenBank/DDBJ databases">
        <title>Hemimetabolous genomes reveal molecular basis of termite eusociality.</title>
        <authorList>
            <person name="Harrison M.C."/>
            <person name="Jongepier E."/>
            <person name="Robertson H.M."/>
            <person name="Arning N."/>
            <person name="Bitard-Feildel T."/>
            <person name="Chao H."/>
            <person name="Childers C.P."/>
            <person name="Dinh H."/>
            <person name="Doddapaneni H."/>
            <person name="Dugan S."/>
            <person name="Gowin J."/>
            <person name="Greiner C."/>
            <person name="Han Y."/>
            <person name="Hu H."/>
            <person name="Hughes D.S.T."/>
            <person name="Huylmans A.-K."/>
            <person name="Kemena C."/>
            <person name="Kremer L.P.M."/>
            <person name="Lee S.L."/>
            <person name="Lopez-Ezquerra A."/>
            <person name="Mallet L."/>
            <person name="Monroy-Kuhn J.M."/>
            <person name="Moser A."/>
            <person name="Murali S.C."/>
            <person name="Muzny D.M."/>
            <person name="Otani S."/>
            <person name="Piulachs M.-D."/>
            <person name="Poelchau M."/>
            <person name="Qu J."/>
            <person name="Schaub F."/>
            <person name="Wada-Katsumata A."/>
            <person name="Worley K.C."/>
            <person name="Xie Q."/>
            <person name="Ylla G."/>
            <person name="Poulsen M."/>
            <person name="Gibbs R.A."/>
            <person name="Schal C."/>
            <person name="Richards S."/>
            <person name="Belles X."/>
            <person name="Korb J."/>
            <person name="Bornberg-Bauer E."/>
        </authorList>
    </citation>
    <scope>NUCLEOTIDE SEQUENCE [LARGE SCALE GENOMIC DNA]</scope>
    <source>
        <tissue evidence="16">Whole body</tissue>
    </source>
</reference>
<evidence type="ECO:0000256" key="4">
    <source>
        <dbReference type="ARBA" id="ARBA00022475"/>
    </source>
</evidence>
<evidence type="ECO:0000256" key="9">
    <source>
        <dbReference type="ARBA" id="ARBA00023170"/>
    </source>
</evidence>
<evidence type="ECO:0000256" key="13">
    <source>
        <dbReference type="SAM" id="Phobius"/>
    </source>
</evidence>
<dbReference type="EMBL" id="NEVH01012083">
    <property type="protein sequence ID" value="PNF30918.1"/>
    <property type="molecule type" value="Genomic_DNA"/>
</dbReference>
<evidence type="ECO:0000256" key="11">
    <source>
        <dbReference type="ARBA" id="ARBA00023286"/>
    </source>
</evidence>
<proteinExistence type="inferred from homology"/>
<dbReference type="PANTHER" id="PTHR42643">
    <property type="entry name" value="IONOTROPIC RECEPTOR 20A-RELATED"/>
    <property type="match status" value="1"/>
</dbReference>
<protein>
    <recommendedName>
        <fullName evidence="18">Ionotropic glutamate receptor C-terminal domain-containing protein</fullName>
    </recommendedName>
</protein>
<evidence type="ECO:0000259" key="15">
    <source>
        <dbReference type="Pfam" id="PF10613"/>
    </source>
</evidence>
<evidence type="ECO:0000256" key="5">
    <source>
        <dbReference type="ARBA" id="ARBA00022692"/>
    </source>
</evidence>
<dbReference type="Gene3D" id="3.40.190.10">
    <property type="entry name" value="Periplasmic binding protein-like II"/>
    <property type="match status" value="1"/>
</dbReference>
<comment type="similarity">
    <text evidence="2">Belongs to the glutamate-gated ion channel (TC 1.A.10.1) family.</text>
</comment>
<feature type="transmembrane region" description="Helical" evidence="13">
    <location>
        <begin position="468"/>
        <end position="490"/>
    </location>
</feature>
<accession>A0A2J7QQQ5</accession>
<feature type="transmembrane region" description="Helical" evidence="13">
    <location>
        <begin position="397"/>
        <end position="417"/>
    </location>
</feature>
<evidence type="ECO:0000256" key="10">
    <source>
        <dbReference type="ARBA" id="ARBA00023180"/>
    </source>
</evidence>
<dbReference type="Gene3D" id="1.10.287.70">
    <property type="match status" value="1"/>
</dbReference>
<keyword evidence="4" id="KW-1003">Cell membrane</keyword>
<feature type="domain" description="Ionotropic glutamate receptor L-glutamate and glycine-binding" evidence="15">
    <location>
        <begin position="273"/>
        <end position="381"/>
    </location>
</feature>
<keyword evidence="5 13" id="KW-0812">Transmembrane</keyword>
<name>A0A2J7QQQ5_9NEOP</name>
<evidence type="ECO:0008006" key="18">
    <source>
        <dbReference type="Google" id="ProtNLM"/>
    </source>
</evidence>
<keyword evidence="17" id="KW-1185">Reference proteome</keyword>
<comment type="caution">
    <text evidence="16">The sequence shown here is derived from an EMBL/GenBank/DDBJ whole genome shotgun (WGS) entry which is preliminary data.</text>
</comment>
<keyword evidence="7" id="KW-0406">Ion transport</keyword>
<feature type="domain" description="Ionotropic glutamate receptor C-terminal" evidence="14">
    <location>
        <begin position="397"/>
        <end position="685"/>
    </location>
</feature>
<sequence>MTSGSSTDEYDYSDTVNNLLGPMVHNIANRYFIHSQCICIITEWNGNILKYIPKSVTIFHIQIGGIGSTIQEIEDSDLLDSSKLTNGTQAFERLLTETMDAGCESYIVQVRNIASVVHSFARTSRRAVIRSCKKVLYLPATLEGEMFPLKNIFSMNEMNHMPDIIIVRFVNVRNLSKFVQYEYENMNYKCKRHESPDSKNKMKNRSINFNKASGLNKAADNANVIELVTLKFVGKNPSSGTVLDVWIADEQNVGFLACADLFPDKMRNLEGREIRVTTINYLPYVVLIHDNETPVYDGVEFLVFMEFANKINASWKLVLDEDNFWGTAWPNGSGNGILGNIAEDRADVGFAALYSWHSTFLWTDYTVSCLTAGVTCLVPKPKMLPTWMSLWLPFSPAMWTAIVVSIVVITLALYMLAKASSRHFGTFTLESYATWINCFLTTLGMFVLQPPVDAEAAGYGPMRVFVTSLLVFFLLVSTVYSGGLASILTVPRHKQMSSYLLETTICYRYEHPIDTVKDLADSNLPWVNVHEAWVWSLLDSEDPVSKTLVQHFHVLTEEEMTALSTQGKTAFSLEKLAGDHYSVPIHINETAVHTLRIMNEMLYGGHVVTIIRKSSPYKEYFNQIISSLYETGIVHYWEGQTIQRYMSQRLQIAIKQSVVLDTQDGPIQLTVVHIQGAFVILGLGLILATVLFIAETGYCVIRQHYSNFKNKFR</sequence>
<keyword evidence="3" id="KW-0813">Transport</keyword>
<dbReference type="InterPro" id="IPR001320">
    <property type="entry name" value="Iontro_rcpt_C"/>
</dbReference>
<evidence type="ECO:0000256" key="8">
    <source>
        <dbReference type="ARBA" id="ARBA00023136"/>
    </source>
</evidence>
<dbReference type="PANTHER" id="PTHR42643:SF40">
    <property type="entry name" value="IONOTROPIC RECEPTOR 41A-RELATED"/>
    <property type="match status" value="1"/>
</dbReference>
<evidence type="ECO:0000256" key="12">
    <source>
        <dbReference type="ARBA" id="ARBA00023303"/>
    </source>
</evidence>
<dbReference type="STRING" id="105785.A0A2J7QQQ5"/>
<keyword evidence="12" id="KW-0407">Ion channel</keyword>
<dbReference type="GO" id="GO:0050906">
    <property type="term" value="P:detection of stimulus involved in sensory perception"/>
    <property type="evidence" value="ECO:0007669"/>
    <property type="project" value="UniProtKB-ARBA"/>
</dbReference>